<dbReference type="GO" id="GO:0046872">
    <property type="term" value="F:metal ion binding"/>
    <property type="evidence" value="ECO:0007669"/>
    <property type="project" value="UniProtKB-KW"/>
</dbReference>
<dbReference type="GO" id="GO:0004497">
    <property type="term" value="F:monooxygenase activity"/>
    <property type="evidence" value="ECO:0007669"/>
    <property type="project" value="UniProtKB-ARBA"/>
</dbReference>
<gene>
    <name evidence="7" type="ORF">DFR59_105161</name>
</gene>
<dbReference type="AlphaFoldDB" id="A0A370GG75"/>
<dbReference type="PROSITE" id="PS51296">
    <property type="entry name" value="RIESKE"/>
    <property type="match status" value="1"/>
</dbReference>
<keyword evidence="8" id="KW-1185">Reference proteome</keyword>
<evidence type="ECO:0000259" key="6">
    <source>
        <dbReference type="PROSITE" id="PS51296"/>
    </source>
</evidence>
<dbReference type="PRINTS" id="PR00162">
    <property type="entry name" value="RIESKE"/>
</dbReference>
<organism evidence="7 8">
    <name type="scientific">Falsibacillus pallidus</name>
    <dbReference type="NCBI Taxonomy" id="493781"/>
    <lineage>
        <taxon>Bacteria</taxon>
        <taxon>Bacillati</taxon>
        <taxon>Bacillota</taxon>
        <taxon>Bacilli</taxon>
        <taxon>Bacillales</taxon>
        <taxon>Bacillaceae</taxon>
        <taxon>Falsibacillus</taxon>
    </lineage>
</organism>
<keyword evidence="1" id="KW-0001">2Fe-2S</keyword>
<dbReference type="EMBL" id="QQAY01000005">
    <property type="protein sequence ID" value="RDI42320.1"/>
    <property type="molecule type" value="Genomic_DNA"/>
</dbReference>
<evidence type="ECO:0000256" key="5">
    <source>
        <dbReference type="ARBA" id="ARBA00023157"/>
    </source>
</evidence>
<dbReference type="InterPro" id="IPR017941">
    <property type="entry name" value="Rieske_2Fe-2S"/>
</dbReference>
<dbReference type="SUPFAM" id="SSF51971">
    <property type="entry name" value="Nucleotide-binding domain"/>
    <property type="match status" value="1"/>
</dbReference>
<sequence length="510" mass="56498">MSDSLRENTPPEPIWRKDVLLPSFPALAENLSCDVVVAGGGITGITTACLLAKEGLSVILVEADQLLNGTTGHTTAKVTIQHDLIYDELIQHFGLEKTKQYYAANQSALDFIKNTIAAANLDCGYVEQDAYLYATTKSSADKLKKEYEAYQKIGIPGEILDNIPLELNVEAALKVPKQVQFHPIKYLQHLVDSFLEAGGKIFEQTTAKEIQKDTKIKVVMRSGHSIECSHLAACTHFPFIDEKGFYFTRMHADRSYVITAACKKEFPGGMYLSVDEPKRSIRSVECDGQHLLMIGGESHKAGQSKENEEKHYQALAEFAEDVFDAAGIHSKWSAQDLITLDKVPYIGPITSSKPSILIATGYRKWGMTNGTYAAHLLKDYVLGKSNPYSEVFNPSRFKADPSVKHFIKENANVAAELIKGKLSFPGNSLDDLQKDEGAIVMYNDDRTGAYRDLEGNLHLVDVTCTHLGCECEWNSGDKTWDCPCHGSRFTYDGDVVEGPAKKPLKIIEPY</sequence>
<dbReference type="GO" id="GO:0051537">
    <property type="term" value="F:2 iron, 2 sulfur cluster binding"/>
    <property type="evidence" value="ECO:0007669"/>
    <property type="project" value="UniProtKB-KW"/>
</dbReference>
<dbReference type="FunFam" id="2.102.10.10:FF:000014">
    <property type="entry name" value="Oxidoreductase, FAD dependent"/>
    <property type="match status" value="1"/>
</dbReference>
<dbReference type="PANTHER" id="PTHR13847:SF274">
    <property type="entry name" value="RIESKE 2FE-2S IRON-SULFUR PROTEIN YHFW-RELATED"/>
    <property type="match status" value="1"/>
</dbReference>
<keyword evidence="4" id="KW-0411">Iron-sulfur</keyword>
<comment type="caution">
    <text evidence="7">The sequence shown here is derived from an EMBL/GenBank/DDBJ whole genome shotgun (WGS) entry which is preliminary data.</text>
</comment>
<evidence type="ECO:0000256" key="1">
    <source>
        <dbReference type="ARBA" id="ARBA00022714"/>
    </source>
</evidence>
<evidence type="ECO:0000256" key="3">
    <source>
        <dbReference type="ARBA" id="ARBA00023004"/>
    </source>
</evidence>
<dbReference type="Gene3D" id="2.102.10.10">
    <property type="entry name" value="Rieske [2Fe-2S] iron-sulphur domain"/>
    <property type="match status" value="1"/>
</dbReference>
<feature type="domain" description="Rieske" evidence="6">
    <location>
        <begin position="424"/>
        <end position="510"/>
    </location>
</feature>
<dbReference type="GO" id="GO:0016020">
    <property type="term" value="C:membrane"/>
    <property type="evidence" value="ECO:0007669"/>
    <property type="project" value="InterPro"/>
</dbReference>
<dbReference type="Pfam" id="PF01266">
    <property type="entry name" value="DAO"/>
    <property type="match status" value="1"/>
</dbReference>
<dbReference type="InterPro" id="IPR005805">
    <property type="entry name" value="Rieske_Fe-S_prot_C"/>
</dbReference>
<evidence type="ECO:0000313" key="7">
    <source>
        <dbReference type="EMBL" id="RDI42320.1"/>
    </source>
</evidence>
<evidence type="ECO:0000256" key="2">
    <source>
        <dbReference type="ARBA" id="ARBA00022723"/>
    </source>
</evidence>
<keyword evidence="5" id="KW-1015">Disulfide bond</keyword>
<keyword evidence="2" id="KW-0479">Metal-binding</keyword>
<dbReference type="InterPro" id="IPR036922">
    <property type="entry name" value="Rieske_2Fe-2S_sf"/>
</dbReference>
<protein>
    <submittedName>
        <fullName evidence="7">Glycine/D-amino acid oxidase-like deaminating enzyme</fullName>
    </submittedName>
</protein>
<dbReference type="RefSeq" id="WP_114745700.1">
    <property type="nucleotide sequence ID" value="NZ_QQAY01000005.1"/>
</dbReference>
<name>A0A370GG75_9BACI</name>
<evidence type="ECO:0000256" key="4">
    <source>
        <dbReference type="ARBA" id="ARBA00023014"/>
    </source>
</evidence>
<reference evidence="7 8" key="1">
    <citation type="submission" date="2018-07" db="EMBL/GenBank/DDBJ databases">
        <title>Genomic Encyclopedia of Type Strains, Phase IV (KMG-IV): sequencing the most valuable type-strain genomes for metagenomic binning, comparative biology and taxonomic classification.</title>
        <authorList>
            <person name="Goeker M."/>
        </authorList>
    </citation>
    <scope>NUCLEOTIDE SEQUENCE [LARGE SCALE GENOMIC DNA]</scope>
    <source>
        <strain evidence="7 8">DSM 25281</strain>
    </source>
</reference>
<dbReference type="InterPro" id="IPR036188">
    <property type="entry name" value="FAD/NAD-bd_sf"/>
</dbReference>
<accession>A0A370GG75</accession>
<dbReference type="Proteomes" id="UP000255326">
    <property type="component" value="Unassembled WGS sequence"/>
</dbReference>
<dbReference type="OrthoDB" id="9767869at2"/>
<dbReference type="InterPro" id="IPR006076">
    <property type="entry name" value="FAD-dep_OxRdtase"/>
</dbReference>
<dbReference type="Gene3D" id="3.30.9.10">
    <property type="entry name" value="D-Amino Acid Oxidase, subunit A, domain 2"/>
    <property type="match status" value="1"/>
</dbReference>
<dbReference type="Gene3D" id="3.50.50.60">
    <property type="entry name" value="FAD/NAD(P)-binding domain"/>
    <property type="match status" value="1"/>
</dbReference>
<dbReference type="PANTHER" id="PTHR13847">
    <property type="entry name" value="SARCOSINE DEHYDROGENASE-RELATED"/>
    <property type="match status" value="1"/>
</dbReference>
<evidence type="ECO:0000313" key="8">
    <source>
        <dbReference type="Proteomes" id="UP000255326"/>
    </source>
</evidence>
<dbReference type="InterPro" id="IPR038010">
    <property type="entry name" value="YhfW_C"/>
</dbReference>
<keyword evidence="3" id="KW-0408">Iron</keyword>
<dbReference type="SUPFAM" id="SSF50022">
    <property type="entry name" value="ISP domain"/>
    <property type="match status" value="1"/>
</dbReference>
<dbReference type="GO" id="GO:0005737">
    <property type="term" value="C:cytoplasm"/>
    <property type="evidence" value="ECO:0007669"/>
    <property type="project" value="TreeGrafter"/>
</dbReference>
<dbReference type="Pfam" id="PF00355">
    <property type="entry name" value="Rieske"/>
    <property type="match status" value="1"/>
</dbReference>
<dbReference type="GO" id="GO:0016705">
    <property type="term" value="F:oxidoreductase activity, acting on paired donors, with incorporation or reduction of molecular oxygen"/>
    <property type="evidence" value="ECO:0007669"/>
    <property type="project" value="UniProtKB-ARBA"/>
</dbReference>
<dbReference type="CDD" id="cd03477">
    <property type="entry name" value="Rieske_YhfW_C"/>
    <property type="match status" value="1"/>
</dbReference>
<proteinExistence type="predicted"/>